<feature type="compositionally biased region" description="Polar residues" evidence="1">
    <location>
        <begin position="190"/>
        <end position="227"/>
    </location>
</feature>
<reference evidence="3" key="1">
    <citation type="journal article" date="2020" name="Stud. Mycol.">
        <title>101 Dothideomycetes genomes: a test case for predicting lifestyles and emergence of pathogens.</title>
        <authorList>
            <person name="Haridas S."/>
            <person name="Albert R."/>
            <person name="Binder M."/>
            <person name="Bloem J."/>
            <person name="Labutti K."/>
            <person name="Salamov A."/>
            <person name="Andreopoulos B."/>
            <person name="Baker S."/>
            <person name="Barry K."/>
            <person name="Bills G."/>
            <person name="Bluhm B."/>
            <person name="Cannon C."/>
            <person name="Castanera R."/>
            <person name="Culley D."/>
            <person name="Daum C."/>
            <person name="Ezra D."/>
            <person name="Gonzalez J."/>
            <person name="Henrissat B."/>
            <person name="Kuo A."/>
            <person name="Liang C."/>
            <person name="Lipzen A."/>
            <person name="Lutzoni F."/>
            <person name="Magnuson J."/>
            <person name="Mondo S."/>
            <person name="Nolan M."/>
            <person name="Ohm R."/>
            <person name="Pangilinan J."/>
            <person name="Park H.-J."/>
            <person name="Ramirez L."/>
            <person name="Alfaro M."/>
            <person name="Sun H."/>
            <person name="Tritt A."/>
            <person name="Yoshinaga Y."/>
            <person name="Zwiers L.-H."/>
            <person name="Turgeon B."/>
            <person name="Goodwin S."/>
            <person name="Spatafora J."/>
            <person name="Crous P."/>
            <person name="Grigoriev I."/>
        </authorList>
    </citation>
    <scope>NUCLEOTIDE SEQUENCE</scope>
    <source>
        <strain evidence="3">SCOH1-5</strain>
    </source>
</reference>
<sequence length="371" mass="40823">MAASFVSKSRRVRFELTLRIVDLNNVPLVTGSSFVKWHLPASNAAEHRGRTSKCAIREHRVQYSYEKQTAVRLTVGKDGMLHECPIHFEVQQEYSSGGRGERIKLGDVHLNLAEYVDTALDLPASPPPRAAADAAADQNYGITRRYLMQDSKINSTLKIGIYMRHVEGTRDYHAPPLRTAPVFGGIAGIISSSEPSSTPHIMGSSQASTDNPDSTQESIPPSFNINNKEMGETQDMYRRTLAAFWTSQPGELRADECIEDIFAGGDGWGKGGRPSTSNEQSQSGSGSSTPNALHHHHYPPHHDSVSRDAASGKHGGEAVRSMAHSHGHGHKRNFEGSRRMEKGFRKVPGELQEMDVRSDLVMWTIGPKSFT</sequence>
<dbReference type="InterPro" id="IPR019448">
    <property type="entry name" value="NT-C2"/>
</dbReference>
<dbReference type="InterPro" id="IPR039931">
    <property type="entry name" value="EEIG1/2-like"/>
</dbReference>
<dbReference type="EMBL" id="ML992699">
    <property type="protein sequence ID" value="KAF2207956.1"/>
    <property type="molecule type" value="Genomic_DNA"/>
</dbReference>
<feature type="region of interest" description="Disordered" evidence="1">
    <location>
        <begin position="190"/>
        <end position="230"/>
    </location>
</feature>
<evidence type="ECO:0000313" key="3">
    <source>
        <dbReference type="EMBL" id="KAF2207956.1"/>
    </source>
</evidence>
<dbReference type="OrthoDB" id="3365224at2759"/>
<dbReference type="PANTHER" id="PTHR21456">
    <property type="entry name" value="FAMILY WITH SEQUENCE SIMILARITY 102"/>
    <property type="match status" value="1"/>
</dbReference>
<accession>A0A6A6F2K1</accession>
<proteinExistence type="predicted"/>
<feature type="compositionally biased region" description="Low complexity" evidence="1">
    <location>
        <begin position="274"/>
        <end position="291"/>
    </location>
</feature>
<protein>
    <recommendedName>
        <fullName evidence="2">C2 NT-type domain-containing protein</fullName>
    </recommendedName>
</protein>
<organism evidence="3 4">
    <name type="scientific">Cercospora zeae-maydis SCOH1-5</name>
    <dbReference type="NCBI Taxonomy" id="717836"/>
    <lineage>
        <taxon>Eukaryota</taxon>
        <taxon>Fungi</taxon>
        <taxon>Dikarya</taxon>
        <taxon>Ascomycota</taxon>
        <taxon>Pezizomycotina</taxon>
        <taxon>Dothideomycetes</taxon>
        <taxon>Dothideomycetidae</taxon>
        <taxon>Mycosphaerellales</taxon>
        <taxon>Mycosphaerellaceae</taxon>
        <taxon>Cercospora</taxon>
    </lineage>
</organism>
<dbReference type="PROSITE" id="PS51840">
    <property type="entry name" value="C2_NT"/>
    <property type="match status" value="1"/>
</dbReference>
<feature type="domain" description="C2 NT-type" evidence="2">
    <location>
        <begin position="4"/>
        <end position="165"/>
    </location>
</feature>
<evidence type="ECO:0000259" key="2">
    <source>
        <dbReference type="PROSITE" id="PS51840"/>
    </source>
</evidence>
<keyword evidence="4" id="KW-1185">Reference proteome</keyword>
<feature type="compositionally biased region" description="Basic and acidic residues" evidence="1">
    <location>
        <begin position="300"/>
        <end position="317"/>
    </location>
</feature>
<gene>
    <name evidence="3" type="ORF">CERZMDRAFT_71225</name>
</gene>
<dbReference type="PANTHER" id="PTHR21456:SF1">
    <property type="entry name" value="C2 NT-TYPE DOMAIN-CONTAINING PROTEIN"/>
    <property type="match status" value="1"/>
</dbReference>
<name>A0A6A6F2K1_9PEZI</name>
<evidence type="ECO:0000313" key="4">
    <source>
        <dbReference type="Proteomes" id="UP000799539"/>
    </source>
</evidence>
<evidence type="ECO:0000256" key="1">
    <source>
        <dbReference type="SAM" id="MobiDB-lite"/>
    </source>
</evidence>
<feature type="region of interest" description="Disordered" evidence="1">
    <location>
        <begin position="264"/>
        <end position="340"/>
    </location>
</feature>
<dbReference type="Proteomes" id="UP000799539">
    <property type="component" value="Unassembled WGS sequence"/>
</dbReference>
<dbReference type="AlphaFoldDB" id="A0A6A6F2K1"/>
<dbReference type="Pfam" id="PF10358">
    <property type="entry name" value="NT-C2"/>
    <property type="match status" value="1"/>
</dbReference>